<dbReference type="InterPro" id="IPR037056">
    <property type="entry name" value="RNase_H1_N_sf"/>
</dbReference>
<dbReference type="Proteomes" id="UP000007350">
    <property type="component" value="Unassembled WGS sequence"/>
</dbReference>
<proteinExistence type="inferred from homology"/>
<evidence type="ECO:0000256" key="3">
    <source>
        <dbReference type="ARBA" id="ARBA00005300"/>
    </source>
</evidence>
<dbReference type="InterPro" id="IPR017067">
    <property type="entry name" value="RNase_H1_euk"/>
</dbReference>
<evidence type="ECO:0000313" key="12">
    <source>
        <dbReference type="EMBL" id="EKF38583.1"/>
    </source>
</evidence>
<dbReference type="InterPro" id="IPR002156">
    <property type="entry name" value="RNaseH_domain"/>
</dbReference>
<dbReference type="EMBL" id="AHKC01005360">
    <property type="protein sequence ID" value="EKF38583.1"/>
    <property type="molecule type" value="Genomic_DNA"/>
</dbReference>
<dbReference type="SUPFAM" id="SSF55658">
    <property type="entry name" value="L9 N-domain-like"/>
    <property type="match status" value="1"/>
</dbReference>
<dbReference type="CDD" id="cd09280">
    <property type="entry name" value="RNase_HI_eukaryote_like"/>
    <property type="match status" value="1"/>
</dbReference>
<dbReference type="OrthoDB" id="407198at2759"/>
<accession>K2MTN2</accession>
<keyword evidence="10" id="KW-0472">Membrane</keyword>
<feature type="domain" description="RNase H type-1" evidence="11">
    <location>
        <begin position="191"/>
        <end position="367"/>
    </location>
</feature>
<keyword evidence="5" id="KW-0540">Nuclease</keyword>
<dbReference type="Gene3D" id="3.40.970.10">
    <property type="entry name" value="Ribonuclease H1, N-terminal domain"/>
    <property type="match status" value="1"/>
</dbReference>
<dbReference type="InterPro" id="IPR036397">
    <property type="entry name" value="RNaseH_sf"/>
</dbReference>
<comment type="caution">
    <text evidence="12">The sequence shown here is derived from an EMBL/GenBank/DDBJ whole genome shotgun (WGS) entry which is preliminary data.</text>
</comment>
<dbReference type="InterPro" id="IPR011320">
    <property type="entry name" value="RNase_H1_N"/>
</dbReference>
<dbReference type="InterPro" id="IPR012337">
    <property type="entry name" value="RNaseH-like_sf"/>
</dbReference>
<sequence>MCIYNFLPCTSFVIGGWICAFVFFSFFHIYIYIYLFSLHLYWQSLWSVFQPTMMPSSSRKKYYAVAVGLKTGIFESWDECRRHVSGFPNALFKSFKTLEEAQAFLVKKDDASNRGAAKSAVHVASVAAHAPTEQDRLWVEPVAVAAGRKRLRLSSSPSPSPSPPTLSVVEDAAGETELLQHVSLDWMRAREKEAVEVYVDGACRANGKGKLSRGGYGGYYGANDTRNFSLPIPANEPQTNNRAELYAVIHVLRTALEAESCYNLRVFSDSTYTIRGADFYMHKWLRNGFCGSTGSTVVNCDLWKTLSTMRLQHATRYSEWLVSQFGLLPVVASRVAKKLALQLVHVKGHAGVYGNEMADHLAVMGALYGRPADDK</sequence>
<evidence type="ECO:0000256" key="10">
    <source>
        <dbReference type="SAM" id="Phobius"/>
    </source>
</evidence>
<evidence type="ECO:0000259" key="11">
    <source>
        <dbReference type="PROSITE" id="PS50879"/>
    </source>
</evidence>
<dbReference type="Gene3D" id="3.30.420.10">
    <property type="entry name" value="Ribonuclease H-like superfamily/Ribonuclease H"/>
    <property type="match status" value="1"/>
</dbReference>
<evidence type="ECO:0000256" key="2">
    <source>
        <dbReference type="ARBA" id="ARBA00001946"/>
    </source>
</evidence>
<comment type="catalytic activity">
    <reaction evidence="1">
        <text>Endonucleolytic cleavage to 5'-phosphomonoester.</text>
        <dbReference type="EC" id="3.1.26.4"/>
    </reaction>
</comment>
<evidence type="ECO:0000256" key="5">
    <source>
        <dbReference type="ARBA" id="ARBA00022722"/>
    </source>
</evidence>
<dbReference type="GO" id="GO:0003676">
    <property type="term" value="F:nucleic acid binding"/>
    <property type="evidence" value="ECO:0007669"/>
    <property type="project" value="InterPro"/>
</dbReference>
<comment type="cofactor">
    <cofactor evidence="2">
        <name>Mg(2+)</name>
        <dbReference type="ChEBI" id="CHEBI:18420"/>
    </cofactor>
</comment>
<dbReference type="GO" id="GO:0004523">
    <property type="term" value="F:RNA-DNA hybrid ribonuclease activity"/>
    <property type="evidence" value="ECO:0007669"/>
    <property type="project" value="UniProtKB-EC"/>
</dbReference>
<organism evidence="12 13">
    <name type="scientific">Trypanosoma cruzi marinkellei</name>
    <dbReference type="NCBI Taxonomy" id="85056"/>
    <lineage>
        <taxon>Eukaryota</taxon>
        <taxon>Discoba</taxon>
        <taxon>Euglenozoa</taxon>
        <taxon>Kinetoplastea</taxon>
        <taxon>Metakinetoplastina</taxon>
        <taxon>Trypanosomatida</taxon>
        <taxon>Trypanosomatidae</taxon>
        <taxon>Trypanosoma</taxon>
        <taxon>Schizotrypanum</taxon>
    </lineage>
</organism>
<keyword evidence="9" id="KW-0460">Magnesium</keyword>
<feature type="transmembrane region" description="Helical" evidence="10">
    <location>
        <begin position="12"/>
        <end position="35"/>
    </location>
</feature>
<keyword evidence="8" id="KW-0378">Hydrolase</keyword>
<evidence type="ECO:0000256" key="4">
    <source>
        <dbReference type="ARBA" id="ARBA00012180"/>
    </source>
</evidence>
<gene>
    <name evidence="12" type="ORF">MOQ_001208</name>
</gene>
<dbReference type="GO" id="GO:0000287">
    <property type="term" value="F:magnesium ion binding"/>
    <property type="evidence" value="ECO:0007669"/>
    <property type="project" value="InterPro"/>
</dbReference>
<dbReference type="InterPro" id="IPR009027">
    <property type="entry name" value="Ribosomal_bL9/RNase_H1_N"/>
</dbReference>
<keyword evidence="7" id="KW-0255">Endonuclease</keyword>
<dbReference type="EC" id="3.1.26.4" evidence="4"/>
<protein>
    <recommendedName>
        <fullName evidence="4">ribonuclease H</fullName>
        <ecNumber evidence="4">3.1.26.4</ecNumber>
    </recommendedName>
</protein>
<keyword evidence="13" id="KW-1185">Reference proteome</keyword>
<dbReference type="FunFam" id="3.40.970.10:FF:000001">
    <property type="entry name" value="Ribonuclease H1"/>
    <property type="match status" value="1"/>
</dbReference>
<dbReference type="PIRSF" id="PIRSF036852">
    <property type="entry name" value="Ribonuclease_H1_euk"/>
    <property type="match status" value="1"/>
</dbReference>
<keyword evidence="6" id="KW-0479">Metal-binding</keyword>
<dbReference type="Pfam" id="PF00075">
    <property type="entry name" value="RNase_H"/>
    <property type="match status" value="2"/>
</dbReference>
<dbReference type="PROSITE" id="PS50879">
    <property type="entry name" value="RNASE_H_1"/>
    <property type="match status" value="1"/>
</dbReference>
<reference evidence="12 13" key="1">
    <citation type="journal article" date="2012" name="BMC Genomics">
        <title>Comparative genomic analysis of human infective Trypanosoma cruzi lineages with the bat-restricted subspecies T. cruzi marinkellei.</title>
        <authorList>
            <person name="Franzen O."/>
            <person name="Talavera-Lopez C."/>
            <person name="Ochaya S."/>
            <person name="Butler C.E."/>
            <person name="Messenger L.A."/>
            <person name="Lewis M.D."/>
            <person name="Llewellyn M.S."/>
            <person name="Marinkelle C.J."/>
            <person name="Tyler K.M."/>
            <person name="Miles M.A."/>
            <person name="Andersson B."/>
        </authorList>
    </citation>
    <scope>NUCLEOTIDE SEQUENCE [LARGE SCALE GENOMIC DNA]</scope>
    <source>
        <strain evidence="12 13">B7</strain>
    </source>
</reference>
<dbReference type="PANTHER" id="PTHR10642:SF26">
    <property type="entry name" value="RIBONUCLEASE H1"/>
    <property type="match status" value="1"/>
</dbReference>
<evidence type="ECO:0000256" key="9">
    <source>
        <dbReference type="ARBA" id="ARBA00022842"/>
    </source>
</evidence>
<evidence type="ECO:0000256" key="6">
    <source>
        <dbReference type="ARBA" id="ARBA00022723"/>
    </source>
</evidence>
<dbReference type="Pfam" id="PF01693">
    <property type="entry name" value="Cauli_VI"/>
    <property type="match status" value="1"/>
</dbReference>
<dbReference type="AlphaFoldDB" id="K2MTN2"/>
<evidence type="ECO:0000256" key="7">
    <source>
        <dbReference type="ARBA" id="ARBA00022759"/>
    </source>
</evidence>
<dbReference type="SUPFAM" id="SSF53098">
    <property type="entry name" value="Ribonuclease H-like"/>
    <property type="match status" value="1"/>
</dbReference>
<keyword evidence="10" id="KW-0812">Transmembrane</keyword>
<dbReference type="InterPro" id="IPR050092">
    <property type="entry name" value="RNase_H"/>
</dbReference>
<evidence type="ECO:0000256" key="8">
    <source>
        <dbReference type="ARBA" id="ARBA00022801"/>
    </source>
</evidence>
<name>K2MTN2_TRYCR</name>
<keyword evidence="10" id="KW-1133">Transmembrane helix</keyword>
<evidence type="ECO:0000256" key="1">
    <source>
        <dbReference type="ARBA" id="ARBA00000077"/>
    </source>
</evidence>
<dbReference type="PANTHER" id="PTHR10642">
    <property type="entry name" value="RIBONUCLEASE H1"/>
    <property type="match status" value="1"/>
</dbReference>
<evidence type="ECO:0000313" key="13">
    <source>
        <dbReference type="Proteomes" id="UP000007350"/>
    </source>
</evidence>
<comment type="similarity">
    <text evidence="3">Belongs to the RNase H family.</text>
</comment>
<dbReference type="GO" id="GO:0043137">
    <property type="term" value="P:DNA replication, removal of RNA primer"/>
    <property type="evidence" value="ECO:0007669"/>
    <property type="project" value="TreeGrafter"/>
</dbReference>